<name>A0A4R5VHP9_9BACI</name>
<comment type="caution">
    <text evidence="4">The sequence shown here is derived from an EMBL/GenBank/DDBJ whole genome shotgun (WGS) entry which is preliminary data.</text>
</comment>
<evidence type="ECO:0000313" key="5">
    <source>
        <dbReference type="Proteomes" id="UP000295132"/>
    </source>
</evidence>
<evidence type="ECO:0000256" key="1">
    <source>
        <dbReference type="SAM" id="Phobius"/>
    </source>
</evidence>
<protein>
    <submittedName>
        <fullName evidence="4">YdcF family protein</fullName>
    </submittedName>
</protein>
<dbReference type="GO" id="GO:0043164">
    <property type="term" value="P:Gram-negative-bacterium-type cell wall biogenesis"/>
    <property type="evidence" value="ECO:0007669"/>
    <property type="project" value="TreeGrafter"/>
</dbReference>
<reference evidence="4 5" key="1">
    <citation type="submission" date="2019-03" db="EMBL/GenBank/DDBJ databases">
        <title>Bacillus niacini sp. nov. a Nicotinate-Metabolizing Mesophile Isolated from Soil.</title>
        <authorList>
            <person name="Zhang G."/>
        </authorList>
    </citation>
    <scope>NUCLEOTIDE SEQUENCE [LARGE SCALE GENOMIC DNA]</scope>
    <source>
        <strain evidence="4 5">WN066</strain>
    </source>
</reference>
<dbReference type="EMBL" id="JAVGVR010000001">
    <property type="protein sequence ID" value="MDQ6598968.1"/>
    <property type="molecule type" value="Genomic_DNA"/>
</dbReference>
<reference evidence="3" key="2">
    <citation type="submission" date="2023-08" db="EMBL/GenBank/DDBJ databases">
        <title>Nitrogen cycling bacteria in agricultural field soils.</title>
        <authorList>
            <person name="Jang J."/>
        </authorList>
    </citation>
    <scope>NUCLEOTIDE SEQUENCE</scope>
    <source>
        <strain evidence="3">PS3-36</strain>
    </source>
</reference>
<dbReference type="Proteomes" id="UP000295132">
    <property type="component" value="Unassembled WGS sequence"/>
</dbReference>
<dbReference type="RefSeq" id="WP_133340455.1">
    <property type="nucleotide sequence ID" value="NZ_JAVGVR010000001.1"/>
</dbReference>
<dbReference type="EMBL" id="SMYO01000049">
    <property type="protein sequence ID" value="TDK54238.1"/>
    <property type="molecule type" value="Genomic_DNA"/>
</dbReference>
<dbReference type="PANTHER" id="PTHR30336:SF4">
    <property type="entry name" value="ENVELOPE BIOGENESIS FACTOR ELYC"/>
    <property type="match status" value="1"/>
</dbReference>
<accession>A0A4R5VHP9</accession>
<keyword evidence="1" id="KW-0472">Membrane</keyword>
<dbReference type="InterPro" id="IPR051599">
    <property type="entry name" value="Cell_Envelope_Assoc"/>
</dbReference>
<evidence type="ECO:0000313" key="6">
    <source>
        <dbReference type="Proteomes" id="UP001178888"/>
    </source>
</evidence>
<feature type="transmembrane region" description="Helical" evidence="1">
    <location>
        <begin position="16"/>
        <end position="37"/>
    </location>
</feature>
<evidence type="ECO:0000313" key="4">
    <source>
        <dbReference type="EMBL" id="TDK54238.1"/>
    </source>
</evidence>
<dbReference type="GO" id="GO:0005886">
    <property type="term" value="C:plasma membrane"/>
    <property type="evidence" value="ECO:0007669"/>
    <property type="project" value="TreeGrafter"/>
</dbReference>
<dbReference type="Gene3D" id="3.40.50.620">
    <property type="entry name" value="HUPs"/>
    <property type="match status" value="1"/>
</dbReference>
<gene>
    <name evidence="4" type="ORF">E2K98_29460</name>
    <name evidence="3" type="ORF">RCG21_21905</name>
</gene>
<proteinExistence type="predicted"/>
<dbReference type="Proteomes" id="UP001178888">
    <property type="component" value="Unassembled WGS sequence"/>
</dbReference>
<keyword evidence="1" id="KW-0812">Transmembrane</keyword>
<dbReference type="PANTHER" id="PTHR30336">
    <property type="entry name" value="INNER MEMBRANE PROTEIN, PROBABLE PERMEASE"/>
    <property type="match status" value="1"/>
</dbReference>
<dbReference type="AlphaFoldDB" id="A0A4R5VHP9"/>
<dbReference type="Pfam" id="PF02698">
    <property type="entry name" value="DUF218"/>
    <property type="match status" value="1"/>
</dbReference>
<evidence type="ECO:0000313" key="3">
    <source>
        <dbReference type="EMBL" id="MDQ6598968.1"/>
    </source>
</evidence>
<sequence>MMHSNKIFFVFKSWRTVFYLIICIFCLLILAGSSLIVNQPPIKSGAIIMLGGGWTERAKEASMLYKEHFAPVIIISDGGTRTKPSTKSAKQEIEWLESYGVPKKLIIPEFRAQSTYGNAVYTKDIMHKYNFQSAIVASSSYHMRRVKYIFDKVYYNSV</sequence>
<dbReference type="InterPro" id="IPR003848">
    <property type="entry name" value="DUF218"/>
</dbReference>
<evidence type="ECO:0000259" key="2">
    <source>
        <dbReference type="Pfam" id="PF02698"/>
    </source>
</evidence>
<keyword evidence="6" id="KW-1185">Reference proteome</keyword>
<dbReference type="GO" id="GO:0000270">
    <property type="term" value="P:peptidoglycan metabolic process"/>
    <property type="evidence" value="ECO:0007669"/>
    <property type="project" value="TreeGrafter"/>
</dbReference>
<feature type="domain" description="DUF218" evidence="2">
    <location>
        <begin position="46"/>
        <end position="153"/>
    </location>
</feature>
<keyword evidence="1" id="KW-1133">Transmembrane helix</keyword>
<dbReference type="CDD" id="cd06259">
    <property type="entry name" value="YdcF-like"/>
    <property type="match status" value="1"/>
</dbReference>
<organism evidence="4 5">
    <name type="scientific">Bacillus salipaludis</name>
    <dbReference type="NCBI Taxonomy" id="2547811"/>
    <lineage>
        <taxon>Bacteria</taxon>
        <taxon>Bacillati</taxon>
        <taxon>Bacillota</taxon>
        <taxon>Bacilli</taxon>
        <taxon>Bacillales</taxon>
        <taxon>Bacillaceae</taxon>
        <taxon>Bacillus</taxon>
    </lineage>
</organism>
<dbReference type="InterPro" id="IPR014729">
    <property type="entry name" value="Rossmann-like_a/b/a_fold"/>
</dbReference>